<evidence type="ECO:0000313" key="4">
    <source>
        <dbReference type="Proteomes" id="UP001209535"/>
    </source>
</evidence>
<sequence length="378" mass="43701">MTIGEEYDVIGFKFSDAENHMSIYPPPPENKSAVRRAGVAIANGNAAPADYEIVDQWRASHGYVINTFQTWIKRHINKREHEVEFAQRLKRRNTVIDKLRRKNAAGDLLIADVSAMHDFAGCRMIFSTLEELTDFREYMHSGAVSKNVKHELRYDKSKYDYIEKPKFTGYRGIHDVYRHLPRGSERRENRKPWDGLLVEVQYRTRAQHAWATAVEISDLLDGERTKFEMDQTKRGRFFSIASEVIARKHENLVKAFQNLSTAELQQELQSLETELGILQRLSVLKQFEDEEKLQKHNVLNIFKREDGTPDLEVIPFRNAAEAINKATELENSGLSLNAVYVRADKPKQLRSAYRNYFNDPIDFVEILQQEAEVAVASP</sequence>
<evidence type="ECO:0000313" key="3">
    <source>
        <dbReference type="EMBL" id="MCU9847964.1"/>
    </source>
</evidence>
<comment type="caution">
    <text evidence="3">The sequence shown here is derived from an EMBL/GenBank/DDBJ whole genome shotgun (WGS) entry which is preliminary data.</text>
</comment>
<keyword evidence="1" id="KW-0175">Coiled coil</keyword>
<dbReference type="Pfam" id="PF04607">
    <property type="entry name" value="RelA_SpoT"/>
    <property type="match status" value="1"/>
</dbReference>
<feature type="domain" description="RelA/SpoT" evidence="2">
    <location>
        <begin position="87"/>
        <end position="225"/>
    </location>
</feature>
<reference evidence="3 4" key="1">
    <citation type="submission" date="2022-10" db="EMBL/GenBank/DDBJ databases">
        <title>Defluviimonas sp. nov., isolated from ocean surface sediments.</title>
        <authorList>
            <person name="He W."/>
            <person name="Wang L."/>
            <person name="Zhang D.-F."/>
        </authorList>
    </citation>
    <scope>NUCLEOTIDE SEQUENCE [LARGE SCALE GENOMIC DNA]</scope>
    <source>
        <strain evidence="3 4">WL0024</strain>
    </source>
</reference>
<dbReference type="SMART" id="SM00954">
    <property type="entry name" value="RelA_SpoT"/>
    <property type="match status" value="1"/>
</dbReference>
<dbReference type="CDD" id="cd05399">
    <property type="entry name" value="NT_Rel-Spo_like"/>
    <property type="match status" value="1"/>
</dbReference>
<organism evidence="3 4">
    <name type="scientific">Albidovulum salinarum</name>
    <dbReference type="NCBI Taxonomy" id="2984153"/>
    <lineage>
        <taxon>Bacteria</taxon>
        <taxon>Pseudomonadati</taxon>
        <taxon>Pseudomonadota</taxon>
        <taxon>Alphaproteobacteria</taxon>
        <taxon>Rhodobacterales</taxon>
        <taxon>Paracoccaceae</taxon>
        <taxon>Albidovulum</taxon>
    </lineage>
</organism>
<dbReference type="InterPro" id="IPR007685">
    <property type="entry name" value="RelA_SpoT"/>
</dbReference>
<evidence type="ECO:0000256" key="1">
    <source>
        <dbReference type="SAM" id="Coils"/>
    </source>
</evidence>
<evidence type="ECO:0000259" key="2">
    <source>
        <dbReference type="SMART" id="SM00954"/>
    </source>
</evidence>
<accession>A0ABT2X1Z8</accession>
<dbReference type="PANTHER" id="PTHR47837">
    <property type="entry name" value="GTP PYROPHOSPHOKINASE YJBM"/>
    <property type="match status" value="1"/>
</dbReference>
<dbReference type="Proteomes" id="UP001209535">
    <property type="component" value="Unassembled WGS sequence"/>
</dbReference>
<dbReference type="InterPro" id="IPR043519">
    <property type="entry name" value="NT_sf"/>
</dbReference>
<dbReference type="SUPFAM" id="SSF81301">
    <property type="entry name" value="Nucleotidyltransferase"/>
    <property type="match status" value="1"/>
</dbReference>
<dbReference type="PANTHER" id="PTHR47837:SF1">
    <property type="entry name" value="GTP PYROPHOSPHOKINASE YJBM"/>
    <property type="match status" value="1"/>
</dbReference>
<dbReference type="InterPro" id="IPR052366">
    <property type="entry name" value="GTP_Pyrophosphokinase"/>
</dbReference>
<dbReference type="EMBL" id="JAOVQO010000006">
    <property type="protein sequence ID" value="MCU9847964.1"/>
    <property type="molecule type" value="Genomic_DNA"/>
</dbReference>
<name>A0ABT2X1Z8_9RHOB</name>
<feature type="coiled-coil region" evidence="1">
    <location>
        <begin position="254"/>
        <end position="281"/>
    </location>
</feature>
<proteinExistence type="predicted"/>
<gene>
    <name evidence="3" type="ORF">OEZ60_08090</name>
</gene>
<keyword evidence="4" id="KW-1185">Reference proteome</keyword>
<dbReference type="Gene3D" id="3.30.460.10">
    <property type="entry name" value="Beta Polymerase, domain 2"/>
    <property type="match status" value="1"/>
</dbReference>
<protein>
    <submittedName>
        <fullName evidence="3">RelA/SpoT domain-containing protein</fullName>
    </submittedName>
</protein>